<dbReference type="FunFam" id="3.30.2130.10:FF:000001">
    <property type="entry name" value="Bifunctional aspartokinase/homoserine dehydrogenase"/>
    <property type="match status" value="1"/>
</dbReference>
<evidence type="ECO:0000256" key="6">
    <source>
        <dbReference type="ARBA" id="ARBA00022679"/>
    </source>
</evidence>
<evidence type="ECO:0000256" key="1">
    <source>
        <dbReference type="ARBA" id="ARBA00003121"/>
    </source>
</evidence>
<feature type="binding site" evidence="13">
    <location>
        <position position="224"/>
    </location>
    <ligand>
        <name>ATP</name>
        <dbReference type="ChEBI" id="CHEBI:30616"/>
    </ligand>
</feature>
<feature type="binding site" evidence="13">
    <location>
        <position position="119"/>
    </location>
    <ligand>
        <name>substrate</name>
    </ligand>
</feature>
<comment type="catalytic activity">
    <reaction evidence="12 14">
        <text>L-aspartate + ATP = 4-phospho-L-aspartate + ADP</text>
        <dbReference type="Rhea" id="RHEA:23776"/>
        <dbReference type="ChEBI" id="CHEBI:29991"/>
        <dbReference type="ChEBI" id="CHEBI:30616"/>
        <dbReference type="ChEBI" id="CHEBI:57535"/>
        <dbReference type="ChEBI" id="CHEBI:456216"/>
        <dbReference type="EC" id="2.7.2.4"/>
    </reaction>
</comment>
<dbReference type="OrthoDB" id="9799110at2"/>
<evidence type="ECO:0000256" key="9">
    <source>
        <dbReference type="ARBA" id="ARBA00022840"/>
    </source>
</evidence>
<dbReference type="Gene3D" id="3.30.2130.10">
    <property type="entry name" value="VC0802-like"/>
    <property type="match status" value="1"/>
</dbReference>
<evidence type="ECO:0000313" key="18">
    <source>
        <dbReference type="Proteomes" id="UP000182347"/>
    </source>
</evidence>
<dbReference type="Pfam" id="PF00696">
    <property type="entry name" value="AA_kinase"/>
    <property type="match status" value="1"/>
</dbReference>
<dbReference type="PIRSF" id="PIRSF000726">
    <property type="entry name" value="Asp_kin"/>
    <property type="match status" value="1"/>
</dbReference>
<gene>
    <name evidence="17" type="ORF">SAMN05216244_0186</name>
</gene>
<protein>
    <recommendedName>
        <fullName evidence="14">Aspartokinase</fullName>
        <ecNumber evidence="14">2.7.2.4</ecNumber>
    </recommendedName>
</protein>
<comment type="similarity">
    <text evidence="5 14">Belongs to the aspartokinase family.</text>
</comment>
<evidence type="ECO:0000256" key="7">
    <source>
        <dbReference type="ARBA" id="ARBA00022741"/>
    </source>
</evidence>
<dbReference type="GO" id="GO:0005524">
    <property type="term" value="F:ATP binding"/>
    <property type="evidence" value="ECO:0007669"/>
    <property type="project" value="UniProtKB-KW"/>
</dbReference>
<comment type="pathway">
    <text evidence="3 15">Amino-acid biosynthesis; L-methionine biosynthesis via de novo pathway; L-homoserine from L-aspartate: step 1/3.</text>
</comment>
<dbReference type="GO" id="GO:0009088">
    <property type="term" value="P:threonine biosynthetic process"/>
    <property type="evidence" value="ECO:0007669"/>
    <property type="project" value="UniProtKB-UniPathway"/>
</dbReference>
<name>A0A1G9LMF6_9BACI</name>
<dbReference type="CDD" id="cd04911">
    <property type="entry name" value="ACT_AKiii-YclM-BS_1"/>
    <property type="match status" value="1"/>
</dbReference>
<dbReference type="PANTHER" id="PTHR21499">
    <property type="entry name" value="ASPARTATE KINASE"/>
    <property type="match status" value="1"/>
</dbReference>
<evidence type="ECO:0000256" key="2">
    <source>
        <dbReference type="ARBA" id="ARBA00004766"/>
    </source>
</evidence>
<comment type="function">
    <text evidence="1">Catalyzes the phosphorylation of the beta-carboxyl group of aspartic acid with ATP to yield 4-phospho-L-aspartate, which is involved in the branched biosynthetic pathway leading to the biosynthesis of amino acids threonine, isoleucine and methionine.</text>
</comment>
<dbReference type="CDD" id="cd04916">
    <property type="entry name" value="ACT_AKiii-YclM-BS_2"/>
    <property type="match status" value="1"/>
</dbReference>
<evidence type="ECO:0000256" key="10">
    <source>
        <dbReference type="ARBA" id="ARBA00022915"/>
    </source>
</evidence>
<dbReference type="NCBIfam" id="NF006540">
    <property type="entry name" value="PRK09034.1"/>
    <property type="match status" value="1"/>
</dbReference>
<dbReference type="STRING" id="482461.SAMN05216244_0186"/>
<dbReference type="GO" id="GO:0009089">
    <property type="term" value="P:lysine biosynthetic process via diaminopimelate"/>
    <property type="evidence" value="ECO:0007669"/>
    <property type="project" value="UniProtKB-UniPathway"/>
</dbReference>
<evidence type="ECO:0000256" key="3">
    <source>
        <dbReference type="ARBA" id="ARBA00004986"/>
    </source>
</evidence>
<dbReference type="SUPFAM" id="SSF55021">
    <property type="entry name" value="ACT-like"/>
    <property type="match status" value="2"/>
</dbReference>
<dbReference type="InterPro" id="IPR042199">
    <property type="entry name" value="AsparK_Bifunc_asparK/hSer_DH"/>
</dbReference>
<dbReference type="RefSeq" id="WP_074597007.1">
    <property type="nucleotide sequence ID" value="NZ_FNHF01000001.1"/>
</dbReference>
<dbReference type="Gene3D" id="1.20.120.1320">
    <property type="entry name" value="Aspartokinase, catalytic domain"/>
    <property type="match status" value="1"/>
</dbReference>
<dbReference type="EMBL" id="FNHF01000001">
    <property type="protein sequence ID" value="SDL63034.1"/>
    <property type="molecule type" value="Genomic_DNA"/>
</dbReference>
<keyword evidence="18" id="KW-1185">Reference proteome</keyword>
<evidence type="ECO:0000256" key="5">
    <source>
        <dbReference type="ARBA" id="ARBA00010122"/>
    </source>
</evidence>
<evidence type="ECO:0000256" key="14">
    <source>
        <dbReference type="RuleBase" id="RU003448"/>
    </source>
</evidence>
<dbReference type="InterPro" id="IPR036393">
    <property type="entry name" value="AceGlu_kinase-like_sf"/>
</dbReference>
<reference evidence="18" key="1">
    <citation type="submission" date="2016-10" db="EMBL/GenBank/DDBJ databases">
        <authorList>
            <person name="Varghese N."/>
            <person name="Submissions S."/>
        </authorList>
    </citation>
    <scope>NUCLEOTIDE SEQUENCE [LARGE SCALE GENOMIC DNA]</scope>
    <source>
        <strain evidence="18">CGMCC 1.6199</strain>
    </source>
</reference>
<evidence type="ECO:0000256" key="8">
    <source>
        <dbReference type="ARBA" id="ARBA00022777"/>
    </source>
</evidence>
<keyword evidence="15" id="KW-0028">Amino-acid biosynthesis</keyword>
<dbReference type="GO" id="GO:0004072">
    <property type="term" value="F:aspartate kinase activity"/>
    <property type="evidence" value="ECO:0007669"/>
    <property type="project" value="UniProtKB-EC"/>
</dbReference>
<dbReference type="InterPro" id="IPR001341">
    <property type="entry name" value="Asp_kinase"/>
</dbReference>
<evidence type="ECO:0000256" key="13">
    <source>
        <dbReference type="PIRSR" id="PIRSR000726-1"/>
    </source>
</evidence>
<dbReference type="InterPro" id="IPR045865">
    <property type="entry name" value="ACT-like_dom_sf"/>
</dbReference>
<dbReference type="PROSITE" id="PS00324">
    <property type="entry name" value="ASPARTOKINASE"/>
    <property type="match status" value="1"/>
</dbReference>
<organism evidence="17 18">
    <name type="scientific">Sediminibacillus halophilus</name>
    <dbReference type="NCBI Taxonomy" id="482461"/>
    <lineage>
        <taxon>Bacteria</taxon>
        <taxon>Bacillati</taxon>
        <taxon>Bacillota</taxon>
        <taxon>Bacilli</taxon>
        <taxon>Bacillales</taxon>
        <taxon>Bacillaceae</taxon>
        <taxon>Sediminibacillus</taxon>
    </lineage>
</organism>
<dbReference type="FunFam" id="3.40.1160.10:FF:000027">
    <property type="entry name" value="Aspartokinase"/>
    <property type="match status" value="1"/>
</dbReference>
<dbReference type="GO" id="GO:0005829">
    <property type="term" value="C:cytosol"/>
    <property type="evidence" value="ECO:0007669"/>
    <property type="project" value="TreeGrafter"/>
</dbReference>
<keyword evidence="10" id="KW-0220">Diaminopimelate biosynthesis</keyword>
<dbReference type="PANTHER" id="PTHR21499:SF67">
    <property type="entry name" value="ASPARTOKINASE 3"/>
    <property type="match status" value="1"/>
</dbReference>
<keyword evidence="7 13" id="KW-0547">Nucleotide-binding</keyword>
<proteinExistence type="inferred from homology"/>
<dbReference type="EC" id="2.7.2.4" evidence="14"/>
<feature type="binding site" evidence="13">
    <location>
        <begin position="218"/>
        <end position="219"/>
    </location>
    <ligand>
        <name>ATP</name>
        <dbReference type="ChEBI" id="CHEBI:30616"/>
    </ligand>
</feature>
<dbReference type="NCBIfam" id="TIGR00657">
    <property type="entry name" value="asp_kinases"/>
    <property type="match status" value="1"/>
</dbReference>
<keyword evidence="9 13" id="KW-0067">ATP-binding</keyword>
<evidence type="ECO:0000256" key="4">
    <source>
        <dbReference type="ARBA" id="ARBA00005139"/>
    </source>
</evidence>
<evidence type="ECO:0000256" key="15">
    <source>
        <dbReference type="RuleBase" id="RU004249"/>
    </source>
</evidence>
<dbReference type="InterPro" id="IPR001048">
    <property type="entry name" value="Asp/Glu/Uridylate_kinase"/>
</dbReference>
<keyword evidence="8 14" id="KW-0418">Kinase</keyword>
<evidence type="ECO:0000313" key="17">
    <source>
        <dbReference type="EMBL" id="SDL63034.1"/>
    </source>
</evidence>
<dbReference type="UniPathway" id="UPA00050">
    <property type="reaction ID" value="UER00461"/>
</dbReference>
<dbReference type="CDD" id="cd04245">
    <property type="entry name" value="AAK_AKiii-YclM-BS"/>
    <property type="match status" value="1"/>
</dbReference>
<comment type="pathway">
    <text evidence="4 15">Amino-acid biosynthesis; L-threonine biosynthesis; L-threonine from L-aspartate: step 1/5.</text>
</comment>
<dbReference type="AlphaFoldDB" id="A0A1G9LMF6"/>
<evidence type="ECO:0000259" key="16">
    <source>
        <dbReference type="PROSITE" id="PS51671"/>
    </source>
</evidence>
<evidence type="ECO:0000256" key="12">
    <source>
        <dbReference type="ARBA" id="ARBA00047872"/>
    </source>
</evidence>
<dbReference type="InterPro" id="IPR018042">
    <property type="entry name" value="Aspartate_kinase_CS"/>
</dbReference>
<dbReference type="Pfam" id="PF22468">
    <property type="entry name" value="ACT_9"/>
    <property type="match status" value="1"/>
</dbReference>
<keyword evidence="11" id="KW-0457">Lysine biosynthesis</keyword>
<feature type="domain" description="ACT" evidence="16">
    <location>
        <begin position="388"/>
        <end position="450"/>
    </location>
</feature>
<dbReference type="Proteomes" id="UP000182347">
    <property type="component" value="Unassembled WGS sequence"/>
</dbReference>
<dbReference type="GO" id="GO:0009090">
    <property type="term" value="P:homoserine biosynthetic process"/>
    <property type="evidence" value="ECO:0007669"/>
    <property type="project" value="TreeGrafter"/>
</dbReference>
<feature type="binding site" evidence="13">
    <location>
        <begin position="5"/>
        <end position="8"/>
    </location>
    <ligand>
        <name>ATP</name>
        <dbReference type="ChEBI" id="CHEBI:30616"/>
    </ligand>
</feature>
<feature type="binding site" evidence="13">
    <location>
        <position position="49"/>
    </location>
    <ligand>
        <name>substrate</name>
    </ligand>
</feature>
<dbReference type="InterPro" id="IPR002912">
    <property type="entry name" value="ACT_dom"/>
</dbReference>
<dbReference type="UniPathway" id="UPA00034">
    <property type="reaction ID" value="UER00015"/>
</dbReference>
<dbReference type="InterPro" id="IPR054352">
    <property type="entry name" value="ACT_Aspartokinase"/>
</dbReference>
<keyword evidence="6 14" id="KW-0808">Transferase</keyword>
<comment type="pathway">
    <text evidence="2 15">Amino-acid biosynthesis; L-lysine biosynthesis via DAP pathway; (S)-tetrahydrodipicolinate from L-aspartate: step 1/4.</text>
</comment>
<dbReference type="GO" id="GO:0019877">
    <property type="term" value="P:diaminopimelate biosynthetic process"/>
    <property type="evidence" value="ECO:0007669"/>
    <property type="project" value="UniProtKB-KW"/>
</dbReference>
<dbReference type="Gene3D" id="3.40.1160.10">
    <property type="entry name" value="Acetylglutamate kinase-like"/>
    <property type="match status" value="1"/>
</dbReference>
<dbReference type="InterPro" id="IPR005260">
    <property type="entry name" value="Asp_kin_monofn"/>
</dbReference>
<accession>A0A1G9LMF6</accession>
<dbReference type="UniPathway" id="UPA00051">
    <property type="reaction ID" value="UER00462"/>
</dbReference>
<evidence type="ECO:0000256" key="11">
    <source>
        <dbReference type="ARBA" id="ARBA00023154"/>
    </source>
</evidence>
<dbReference type="SUPFAM" id="SSF53633">
    <property type="entry name" value="Carbamate kinase-like"/>
    <property type="match status" value="1"/>
</dbReference>
<sequence>MKVAKFGGSSVASAKMLEKVAGIIQADSDRRVIVVSAPGKRYSDDTKVTDLLINLCNAYVNGESYEKEIDLVIERFKDITDELGLPEQILHEIRKDIQSVIHSDYENELKKDAFKAVGEDSLAKLLSVYLQSLGMDASYLNPKEAGIIVSDEPGSAQILDESFDHLYKLHDRKDIVVIPGFFGFTKEGKLMTFPRGGSDITGSIVAAGVKADLYENFTDVDSVYCVNPTIVDNPREITSLTYKEMRELSYAGFSVFHDEALIPAFKASIPVCIKNTHNPDGLGTMIVSEKHMTPNPVVGIASDKGFLSLYVSKYLMNRELGFGRRLLNILEDEDISFEHTPSGIDDMSVIMRESQFPKEKEERVIRRIKEELDADMVSIDRGLALVMIVGEGMHSTVGLAQKATEAFAEANVNLEMINQGSSEVAMMFGIKESGLEASVRALYKAFFKGQ</sequence>
<dbReference type="InterPro" id="IPR035804">
    <property type="entry name" value="AKIII_YclM_N"/>
</dbReference>
<dbReference type="PROSITE" id="PS51671">
    <property type="entry name" value="ACT"/>
    <property type="match status" value="1"/>
</dbReference>